<sequence>MSVLADFVCQLVIMSVKGAAITVLVIMFLAEAFFSKNIIFIIYSLALAITLAWLTSSTC</sequence>
<reference evidence="2 3" key="1">
    <citation type="journal article" date="2018" name="Genome Biol. Evol.">
        <title>Partnering With a Pest: Genomes of Hemlock Woolly Adelgid Symbionts Reveal Atypical Nutritional Provisioning Patterns in Dual-Obligate Bacteria.</title>
        <authorList>
            <person name="Weglarz K.M."/>
            <person name="Havill N.P."/>
            <person name="Burke G.R."/>
            <person name="von Dohlen C.D."/>
        </authorList>
    </citation>
    <scope>NUCLEOTIDE SEQUENCE [LARGE SCALE GENOMIC DNA]</scope>
    <source>
        <strain evidence="2 3">HWA_ENA</strain>
    </source>
</reference>
<protein>
    <submittedName>
        <fullName evidence="2">Uncharacterized protein</fullName>
    </submittedName>
</protein>
<proteinExistence type="predicted"/>
<dbReference type="EMBL" id="CP026512">
    <property type="protein sequence ID" value="QAX82302.1"/>
    <property type="molecule type" value="Genomic_DNA"/>
</dbReference>
<accession>A0ABX5R9H6</accession>
<feature type="transmembrane region" description="Helical" evidence="1">
    <location>
        <begin position="12"/>
        <end position="30"/>
    </location>
</feature>
<evidence type="ECO:0000313" key="2">
    <source>
        <dbReference type="EMBL" id="QAX82302.1"/>
    </source>
</evidence>
<name>A0ABX5R9H6_9PSED</name>
<evidence type="ECO:0000313" key="3">
    <source>
        <dbReference type="Proteomes" id="UP000288953"/>
    </source>
</evidence>
<dbReference type="Proteomes" id="UP000288953">
    <property type="component" value="Chromosome"/>
</dbReference>
<keyword evidence="1" id="KW-0812">Transmembrane</keyword>
<feature type="transmembrane region" description="Helical" evidence="1">
    <location>
        <begin position="37"/>
        <end position="56"/>
    </location>
</feature>
<organism evidence="2 3">
    <name type="scientific">Candidatus Pseudomonas adelgestsugas</name>
    <dbReference type="NCBI Taxonomy" id="1302376"/>
    <lineage>
        <taxon>Bacteria</taxon>
        <taxon>Pseudomonadati</taxon>
        <taxon>Pseudomonadota</taxon>
        <taxon>Gammaproteobacteria</taxon>
        <taxon>Pseudomonadales</taxon>
        <taxon>Pseudomonadaceae</taxon>
        <taxon>Pseudomonas</taxon>
    </lineage>
</organism>
<keyword evidence="3" id="KW-1185">Reference proteome</keyword>
<gene>
    <name evidence="2" type="ORF">C3B55_01004</name>
</gene>
<keyword evidence="1" id="KW-0472">Membrane</keyword>
<evidence type="ECO:0000256" key="1">
    <source>
        <dbReference type="SAM" id="Phobius"/>
    </source>
</evidence>
<keyword evidence="1" id="KW-1133">Transmembrane helix</keyword>